<comment type="caution">
    <text evidence="1">The sequence shown here is derived from an EMBL/GenBank/DDBJ whole genome shotgun (WGS) entry which is preliminary data.</text>
</comment>
<accession>A0A401LGM3</accession>
<evidence type="ECO:0000313" key="2">
    <source>
        <dbReference type="Proteomes" id="UP000287361"/>
    </source>
</evidence>
<name>A0A401LGM3_9FIRM</name>
<proteinExistence type="predicted"/>
<protein>
    <submittedName>
        <fullName evidence="1">Uncharacterized protein</fullName>
    </submittedName>
</protein>
<gene>
    <name evidence="1" type="ORF">KGMB03357_23150</name>
</gene>
<organism evidence="1 2">
    <name type="scientific">Anaerotignum faecicola</name>
    <dbReference type="NCBI Taxonomy" id="2358141"/>
    <lineage>
        <taxon>Bacteria</taxon>
        <taxon>Bacillati</taxon>
        <taxon>Bacillota</taxon>
        <taxon>Clostridia</taxon>
        <taxon>Lachnospirales</taxon>
        <taxon>Anaerotignaceae</taxon>
        <taxon>Anaerotignum</taxon>
    </lineage>
</organism>
<keyword evidence="2" id="KW-1185">Reference proteome</keyword>
<reference evidence="1 2" key="1">
    <citation type="submission" date="2018-10" db="EMBL/GenBank/DDBJ databases">
        <title>Draft Genome Sequence of Anaerotignum sp. KCTC 15736.</title>
        <authorList>
            <person name="Choi S.H."/>
            <person name="Kim J.S."/>
            <person name="Kang S.W."/>
            <person name="Lee J.S."/>
            <person name="Park S.H."/>
        </authorList>
    </citation>
    <scope>NUCLEOTIDE SEQUENCE [LARGE SCALE GENOMIC DNA]</scope>
    <source>
        <strain evidence="1 2">KCTC 15736</strain>
    </source>
</reference>
<sequence length="90" mass="10446">MAMDEMKRQLFEQERWIYRLSALSGLVYMLSNSLQAVEMDGKDDYINAVGYISSSLSETELALQQLSEEMFTSFRGWKAQTYALLQEYPV</sequence>
<dbReference type="Proteomes" id="UP000287361">
    <property type="component" value="Unassembled WGS sequence"/>
</dbReference>
<dbReference type="AlphaFoldDB" id="A0A401LGM3"/>
<dbReference type="EMBL" id="BHVZ01000014">
    <property type="protein sequence ID" value="GCB30654.1"/>
    <property type="molecule type" value="Genomic_DNA"/>
</dbReference>
<evidence type="ECO:0000313" key="1">
    <source>
        <dbReference type="EMBL" id="GCB30654.1"/>
    </source>
</evidence>